<dbReference type="PANTHER" id="PTHR12526">
    <property type="entry name" value="GLYCOSYLTRANSFERASE"/>
    <property type="match status" value="1"/>
</dbReference>
<reference evidence="3 4" key="1">
    <citation type="submission" date="2021-06" db="EMBL/GenBank/DDBJ databases">
        <authorList>
            <person name="Sun Q."/>
            <person name="Li D."/>
        </authorList>
    </citation>
    <scope>NUCLEOTIDE SEQUENCE [LARGE SCALE GENOMIC DNA]</scope>
    <source>
        <strain evidence="3 4">MSJd-7</strain>
    </source>
</reference>
<feature type="domain" description="Glycosyl transferase family 1" evidence="1">
    <location>
        <begin position="188"/>
        <end position="349"/>
    </location>
</feature>
<dbReference type="Pfam" id="PF00534">
    <property type="entry name" value="Glycos_transf_1"/>
    <property type="match status" value="1"/>
</dbReference>
<evidence type="ECO:0000313" key="3">
    <source>
        <dbReference type="EMBL" id="MBU5490232.1"/>
    </source>
</evidence>
<evidence type="ECO:0000259" key="1">
    <source>
        <dbReference type="Pfam" id="PF00534"/>
    </source>
</evidence>
<dbReference type="CDD" id="cd03811">
    <property type="entry name" value="GT4_GT28_WabH-like"/>
    <property type="match status" value="1"/>
</dbReference>
<keyword evidence="4" id="KW-1185">Reference proteome</keyword>
<evidence type="ECO:0000259" key="2">
    <source>
        <dbReference type="Pfam" id="PF13439"/>
    </source>
</evidence>
<dbReference type="Proteomes" id="UP000783588">
    <property type="component" value="Unassembled WGS sequence"/>
</dbReference>
<feature type="domain" description="Glycosyltransferase subfamily 4-like N-terminal" evidence="2">
    <location>
        <begin position="14"/>
        <end position="177"/>
    </location>
</feature>
<comment type="caution">
    <text evidence="3">The sequence shown here is derived from an EMBL/GenBank/DDBJ whole genome shotgun (WGS) entry which is preliminary data.</text>
</comment>
<dbReference type="EMBL" id="JAHLQI010000002">
    <property type="protein sequence ID" value="MBU5490232.1"/>
    <property type="molecule type" value="Genomic_DNA"/>
</dbReference>
<organism evidence="3 4">
    <name type="scientific">Butyricicoccus intestinisimiae</name>
    <dbReference type="NCBI Taxonomy" id="2841509"/>
    <lineage>
        <taxon>Bacteria</taxon>
        <taxon>Bacillati</taxon>
        <taxon>Bacillota</taxon>
        <taxon>Clostridia</taxon>
        <taxon>Eubacteriales</taxon>
        <taxon>Butyricicoccaceae</taxon>
        <taxon>Butyricicoccus</taxon>
    </lineage>
</organism>
<dbReference type="Pfam" id="PF13439">
    <property type="entry name" value="Glyco_transf_4"/>
    <property type="match status" value="1"/>
</dbReference>
<accession>A0ABS6ERB3</accession>
<dbReference type="InterPro" id="IPR028098">
    <property type="entry name" value="Glyco_trans_4-like_N"/>
</dbReference>
<evidence type="ECO:0000313" key="4">
    <source>
        <dbReference type="Proteomes" id="UP000783588"/>
    </source>
</evidence>
<proteinExistence type="predicted"/>
<dbReference type="InterPro" id="IPR001296">
    <property type="entry name" value="Glyco_trans_1"/>
</dbReference>
<protein>
    <submittedName>
        <fullName evidence="3">Glycosyltransferase</fullName>
    </submittedName>
</protein>
<gene>
    <name evidence="3" type="ORF">KQI75_06290</name>
</gene>
<name>A0ABS6ERB3_9FIRM</name>
<dbReference type="PANTHER" id="PTHR12526:SF630">
    <property type="entry name" value="GLYCOSYLTRANSFERASE"/>
    <property type="match status" value="1"/>
</dbReference>
<sequence>MKKVLFLIHDLGQGGAEKVLVNLVNNMDRSKFDISVTVLFGGGVNEQFLAPDIHFRAVFPKEVPGNSKLMKLLTPTQLHRMCVKEHYDIEVSYLEGPSARIISGCQGATTKLVSWIHVEQHTIERLAGSFRNQREARECYNRFDQTVCVSQYVYDDFCRILNFQKPCRVLYNTVESEKILAKANDAVSELMNDGKIRLMAVGTLKESKGYMRLLSIIKRLQDKNYPVHLYILGIGPLQPEMERYIQTNNLQGAVTLLGYQTNPYKYVAKCDLFVCASYAEGFSTAATEALIVGTPVCTVEVSGMKEMLGENNEYGLVVENNEEALYQGIKKLLDAPELLKHYKKKAEERGKMFSTEKTVRVVEVMLISLGGQ</sequence>